<evidence type="ECO:0000313" key="1">
    <source>
        <dbReference type="EMBL" id="QJB04885.1"/>
    </source>
</evidence>
<protein>
    <submittedName>
        <fullName evidence="1">Uncharacterized protein</fullName>
    </submittedName>
</protein>
<gene>
    <name evidence="1" type="ORF">MM171B00165_0061</name>
</gene>
<organism evidence="1">
    <name type="scientific">viral metagenome</name>
    <dbReference type="NCBI Taxonomy" id="1070528"/>
    <lineage>
        <taxon>unclassified sequences</taxon>
        <taxon>metagenomes</taxon>
        <taxon>organismal metagenomes</taxon>
    </lineage>
</organism>
<dbReference type="EMBL" id="MT143891">
    <property type="protein sequence ID" value="QJB04885.1"/>
    <property type="molecule type" value="Genomic_DNA"/>
</dbReference>
<name>A0A6M3MH54_9ZZZZ</name>
<dbReference type="AlphaFoldDB" id="A0A6M3MH54"/>
<accession>A0A6M3MH54</accession>
<sequence length="72" mass="7980">MGGDAMNAGSPRRECRVKIKIRVNLAWIGVRRGETYLADWYITMYGESVYRITDPAGRAVYVPGWAVTATAA</sequence>
<proteinExistence type="predicted"/>
<reference evidence="1" key="1">
    <citation type="submission" date="2020-03" db="EMBL/GenBank/DDBJ databases">
        <title>The deep terrestrial virosphere.</title>
        <authorList>
            <person name="Holmfeldt K."/>
            <person name="Nilsson E."/>
            <person name="Simone D."/>
            <person name="Lopez-Fernandez M."/>
            <person name="Wu X."/>
            <person name="de Brujin I."/>
            <person name="Lundin D."/>
            <person name="Andersson A."/>
            <person name="Bertilsson S."/>
            <person name="Dopson M."/>
        </authorList>
    </citation>
    <scope>NUCLEOTIDE SEQUENCE</scope>
    <source>
        <strain evidence="1">MM171B00165</strain>
    </source>
</reference>